<name>A0A7S1N1D0_9EUGL</name>
<evidence type="ECO:0000256" key="1">
    <source>
        <dbReference type="SAM" id="MobiDB-lite"/>
    </source>
</evidence>
<feature type="region of interest" description="Disordered" evidence="1">
    <location>
        <begin position="64"/>
        <end position="83"/>
    </location>
</feature>
<reference evidence="2" key="1">
    <citation type="submission" date="2021-01" db="EMBL/GenBank/DDBJ databases">
        <authorList>
            <person name="Corre E."/>
            <person name="Pelletier E."/>
            <person name="Niang G."/>
            <person name="Scheremetjew M."/>
            <person name="Finn R."/>
            <person name="Kale V."/>
            <person name="Holt S."/>
            <person name="Cochrane G."/>
            <person name="Meng A."/>
            <person name="Brown T."/>
            <person name="Cohen L."/>
        </authorList>
    </citation>
    <scope>NUCLEOTIDE SEQUENCE</scope>
    <source>
        <strain evidence="2">NIES-381</strain>
    </source>
</reference>
<protein>
    <submittedName>
        <fullName evidence="2">Uncharacterized protein</fullName>
    </submittedName>
</protein>
<feature type="compositionally biased region" description="Basic and acidic residues" evidence="1">
    <location>
        <begin position="64"/>
        <end position="73"/>
    </location>
</feature>
<gene>
    <name evidence="2" type="ORF">EGYM00392_LOCUS983</name>
</gene>
<dbReference type="AlphaFoldDB" id="A0A7S1N1D0"/>
<feature type="region of interest" description="Disordered" evidence="1">
    <location>
        <begin position="124"/>
        <end position="143"/>
    </location>
</feature>
<feature type="region of interest" description="Disordered" evidence="1">
    <location>
        <begin position="29"/>
        <end position="52"/>
    </location>
</feature>
<organism evidence="2">
    <name type="scientific">Eutreptiella gymnastica</name>
    <dbReference type="NCBI Taxonomy" id="73025"/>
    <lineage>
        <taxon>Eukaryota</taxon>
        <taxon>Discoba</taxon>
        <taxon>Euglenozoa</taxon>
        <taxon>Euglenida</taxon>
        <taxon>Spirocuta</taxon>
        <taxon>Euglenophyceae</taxon>
        <taxon>Eutreptiales</taxon>
        <taxon>Eutreptiaceae</taxon>
        <taxon>Eutreptiella</taxon>
    </lineage>
</organism>
<evidence type="ECO:0000313" key="2">
    <source>
        <dbReference type="EMBL" id="CAD8989941.1"/>
    </source>
</evidence>
<sequence>MESTDKALALVHRARASDELVSDDAWAAETAPGSSDNLGISEMSGEDGDVQDMPQVQGVLDHQGTEVRDEHKQGSLPAPFREMATKKEISNPLCENCRARGAPKACIPCHKRYHNVCGHECDPPSSVPSPIPGSGPSTAPNTGAPLSAKLLQCNPCAARKKKWGTVCLQTMPS</sequence>
<accession>A0A7S1N1D0</accession>
<dbReference type="EMBL" id="HBGA01002762">
    <property type="protein sequence ID" value="CAD8989941.1"/>
    <property type="molecule type" value="Transcribed_RNA"/>
</dbReference>
<proteinExistence type="predicted"/>